<evidence type="ECO:0000313" key="2">
    <source>
        <dbReference type="Proteomes" id="UP001056120"/>
    </source>
</evidence>
<evidence type="ECO:0000313" key="1">
    <source>
        <dbReference type="EMBL" id="KAI3814430.1"/>
    </source>
</evidence>
<sequence>MFLRTPALALPNGDLDLDVYGSRCGYLITRNPEVKLEIHVWEGFQASTLHPRLLLNRFRCCMRETVREKAGDPFVLSSSSRLRVSCVCAHQEL</sequence>
<keyword evidence="2" id="KW-1185">Reference proteome</keyword>
<reference evidence="2" key="1">
    <citation type="journal article" date="2022" name="Mol. Ecol. Resour.">
        <title>The genomes of chicory, endive, great burdock and yacon provide insights into Asteraceae palaeo-polyploidization history and plant inulin production.</title>
        <authorList>
            <person name="Fan W."/>
            <person name="Wang S."/>
            <person name="Wang H."/>
            <person name="Wang A."/>
            <person name="Jiang F."/>
            <person name="Liu H."/>
            <person name="Zhao H."/>
            <person name="Xu D."/>
            <person name="Zhang Y."/>
        </authorList>
    </citation>
    <scope>NUCLEOTIDE SEQUENCE [LARGE SCALE GENOMIC DNA]</scope>
    <source>
        <strain evidence="2">cv. Yunnan</strain>
    </source>
</reference>
<gene>
    <name evidence="1" type="ORF">L1987_14070</name>
</gene>
<accession>A0ACB9J4C3</accession>
<name>A0ACB9J4C3_9ASTR</name>
<protein>
    <submittedName>
        <fullName evidence="1">Uncharacterized protein</fullName>
    </submittedName>
</protein>
<reference evidence="1 2" key="2">
    <citation type="journal article" date="2022" name="Mol. Ecol. Resour.">
        <title>The genomes of chicory, endive, great burdock and yacon provide insights into Asteraceae paleo-polyploidization history and plant inulin production.</title>
        <authorList>
            <person name="Fan W."/>
            <person name="Wang S."/>
            <person name="Wang H."/>
            <person name="Wang A."/>
            <person name="Jiang F."/>
            <person name="Liu H."/>
            <person name="Zhao H."/>
            <person name="Xu D."/>
            <person name="Zhang Y."/>
        </authorList>
    </citation>
    <scope>NUCLEOTIDE SEQUENCE [LARGE SCALE GENOMIC DNA]</scope>
    <source>
        <strain evidence="2">cv. Yunnan</strain>
        <tissue evidence="1">Leaves</tissue>
    </source>
</reference>
<organism evidence="1 2">
    <name type="scientific">Smallanthus sonchifolius</name>
    <dbReference type="NCBI Taxonomy" id="185202"/>
    <lineage>
        <taxon>Eukaryota</taxon>
        <taxon>Viridiplantae</taxon>
        <taxon>Streptophyta</taxon>
        <taxon>Embryophyta</taxon>
        <taxon>Tracheophyta</taxon>
        <taxon>Spermatophyta</taxon>
        <taxon>Magnoliopsida</taxon>
        <taxon>eudicotyledons</taxon>
        <taxon>Gunneridae</taxon>
        <taxon>Pentapetalae</taxon>
        <taxon>asterids</taxon>
        <taxon>campanulids</taxon>
        <taxon>Asterales</taxon>
        <taxon>Asteraceae</taxon>
        <taxon>Asteroideae</taxon>
        <taxon>Heliantheae alliance</taxon>
        <taxon>Millerieae</taxon>
        <taxon>Smallanthus</taxon>
    </lineage>
</organism>
<comment type="caution">
    <text evidence="1">The sequence shown here is derived from an EMBL/GenBank/DDBJ whole genome shotgun (WGS) entry which is preliminary data.</text>
</comment>
<dbReference type="Proteomes" id="UP001056120">
    <property type="component" value="Linkage Group LG05"/>
</dbReference>
<dbReference type="EMBL" id="CM042022">
    <property type="protein sequence ID" value="KAI3814430.1"/>
    <property type="molecule type" value="Genomic_DNA"/>
</dbReference>
<proteinExistence type="predicted"/>